<dbReference type="GeneID" id="27317665"/>
<protein>
    <submittedName>
        <fullName evidence="1">Uncharacterized protein</fullName>
    </submittedName>
</protein>
<dbReference type="VEuPathDB" id="FungiDB:PV09_09692"/>
<dbReference type="STRING" id="253628.A0A0D1ZWY8"/>
<evidence type="ECO:0000313" key="2">
    <source>
        <dbReference type="Proteomes" id="UP000053259"/>
    </source>
</evidence>
<dbReference type="AlphaFoldDB" id="A0A0D1ZWY8"/>
<evidence type="ECO:0000313" key="1">
    <source>
        <dbReference type="EMBL" id="KIV98504.1"/>
    </source>
</evidence>
<dbReference type="EMBL" id="KN847655">
    <property type="protein sequence ID" value="KIV98504.1"/>
    <property type="molecule type" value="Genomic_DNA"/>
</dbReference>
<organism evidence="1 2">
    <name type="scientific">Verruconis gallopava</name>
    <dbReference type="NCBI Taxonomy" id="253628"/>
    <lineage>
        <taxon>Eukaryota</taxon>
        <taxon>Fungi</taxon>
        <taxon>Dikarya</taxon>
        <taxon>Ascomycota</taxon>
        <taxon>Pezizomycotina</taxon>
        <taxon>Dothideomycetes</taxon>
        <taxon>Pleosporomycetidae</taxon>
        <taxon>Venturiales</taxon>
        <taxon>Sympoventuriaceae</taxon>
        <taxon>Verruconis</taxon>
    </lineage>
</organism>
<dbReference type="HOGENOM" id="CLU_041938_0_0_1"/>
<gene>
    <name evidence="1" type="ORF">PV09_09692</name>
</gene>
<sequence length="279" mass="32457">MESTMSTMQSGVQLRSPQDWIWWYSMIKATALDHEAWSYCNPDQIDELTPLEDPGQMTITQERTYLHRANDYKKKRKGLATVNTTIHNTVSQDYQSYLEDVFTPRERLTRLRAAIKPSTRQLEDSVREEYESLTRGTKHNMLDKWLNRWITLAPRLRTLNIPNLGEAQACRGFIYATETLNPVFYNAAMARLGEADIKADNYNQIKKVFELLRDNLPTSTNDGNSTLDTIYVTLTWHKDFEEQLKIIQEVHNPNHLTLTSLVGQFRAMLPSRLNNKKQT</sequence>
<dbReference type="OrthoDB" id="2663223at2759"/>
<dbReference type="InParanoid" id="A0A0D1ZWY8"/>
<dbReference type="RefSeq" id="XP_016208374.1">
    <property type="nucleotide sequence ID" value="XM_016363801.1"/>
</dbReference>
<reference evidence="1 2" key="1">
    <citation type="submission" date="2015-01" db="EMBL/GenBank/DDBJ databases">
        <title>The Genome Sequence of Ochroconis gallopava CBS43764.</title>
        <authorList>
            <consortium name="The Broad Institute Genomics Platform"/>
            <person name="Cuomo C."/>
            <person name="de Hoog S."/>
            <person name="Gorbushina A."/>
            <person name="Stielow B."/>
            <person name="Teixiera M."/>
            <person name="Abouelleil A."/>
            <person name="Chapman S.B."/>
            <person name="Priest M."/>
            <person name="Young S.K."/>
            <person name="Wortman J."/>
            <person name="Nusbaum C."/>
            <person name="Birren B."/>
        </authorList>
    </citation>
    <scope>NUCLEOTIDE SEQUENCE [LARGE SCALE GENOMIC DNA]</scope>
    <source>
        <strain evidence="1 2">CBS 43764</strain>
    </source>
</reference>
<name>A0A0D1ZWY8_9PEZI</name>
<keyword evidence="2" id="KW-1185">Reference proteome</keyword>
<dbReference type="Proteomes" id="UP000053259">
    <property type="component" value="Unassembled WGS sequence"/>
</dbReference>
<accession>A0A0D1ZWY8</accession>
<proteinExistence type="predicted"/>